<dbReference type="SUPFAM" id="SSF51430">
    <property type="entry name" value="NAD(P)-linked oxidoreductase"/>
    <property type="match status" value="1"/>
</dbReference>
<reference evidence="2" key="1">
    <citation type="submission" date="2021-01" db="EMBL/GenBank/DDBJ databases">
        <title>Whole genome shotgun sequence of Catellatospora methionotrophica NBRC 14553.</title>
        <authorList>
            <person name="Komaki H."/>
            <person name="Tamura T."/>
        </authorList>
    </citation>
    <scope>NUCLEOTIDE SEQUENCE</scope>
    <source>
        <strain evidence="2">NBRC 14553</strain>
    </source>
</reference>
<evidence type="ECO:0000313" key="2">
    <source>
        <dbReference type="EMBL" id="GIG18619.1"/>
    </source>
</evidence>
<dbReference type="RefSeq" id="WP_166388297.1">
    <property type="nucleotide sequence ID" value="NZ_BAAATT010000004.1"/>
</dbReference>
<keyword evidence="3" id="KW-1185">Reference proteome</keyword>
<dbReference type="AlphaFoldDB" id="A0A8J3PJC4"/>
<dbReference type="InterPro" id="IPR023210">
    <property type="entry name" value="NADP_OxRdtase_dom"/>
</dbReference>
<dbReference type="Gene3D" id="3.20.20.100">
    <property type="entry name" value="NADP-dependent oxidoreductase domain"/>
    <property type="match status" value="1"/>
</dbReference>
<dbReference type="InterPro" id="IPR050523">
    <property type="entry name" value="AKR_Detox_Biosynth"/>
</dbReference>
<organism evidence="2 3">
    <name type="scientific">Catellatospora methionotrophica</name>
    <dbReference type="NCBI Taxonomy" id="121620"/>
    <lineage>
        <taxon>Bacteria</taxon>
        <taxon>Bacillati</taxon>
        <taxon>Actinomycetota</taxon>
        <taxon>Actinomycetes</taxon>
        <taxon>Micromonosporales</taxon>
        <taxon>Micromonosporaceae</taxon>
        <taxon>Catellatospora</taxon>
    </lineage>
</organism>
<sequence>MTRHVELEVIPAAQQYGVGIIPWSPLHGGLLSGALRKIKDGTAARSGDGRATDALAEHRGTIEAYEKLCESLDADPADVALAWLLSRPGVTAPIIGPRTADQLDKTLGALTLTLDEDTLTRLDELFPPVGKGGPGPEAWAW</sequence>
<dbReference type="PANTHER" id="PTHR43364:SF5">
    <property type="entry name" value="REDUCTASE"/>
    <property type="match status" value="1"/>
</dbReference>
<protein>
    <recommendedName>
        <fullName evidence="1">NADP-dependent oxidoreductase domain-containing protein</fullName>
    </recommendedName>
</protein>
<comment type="caution">
    <text evidence="2">The sequence shown here is derived from an EMBL/GenBank/DDBJ whole genome shotgun (WGS) entry which is preliminary data.</text>
</comment>
<dbReference type="Pfam" id="PF00248">
    <property type="entry name" value="Aldo_ket_red"/>
    <property type="match status" value="1"/>
</dbReference>
<dbReference type="EMBL" id="BONJ01000041">
    <property type="protein sequence ID" value="GIG18619.1"/>
    <property type="molecule type" value="Genomic_DNA"/>
</dbReference>
<evidence type="ECO:0000259" key="1">
    <source>
        <dbReference type="Pfam" id="PF00248"/>
    </source>
</evidence>
<dbReference type="GO" id="GO:0005829">
    <property type="term" value="C:cytosol"/>
    <property type="evidence" value="ECO:0007669"/>
    <property type="project" value="TreeGrafter"/>
</dbReference>
<feature type="domain" description="NADP-dependent oxidoreductase" evidence="1">
    <location>
        <begin position="3"/>
        <end position="125"/>
    </location>
</feature>
<dbReference type="InterPro" id="IPR036812">
    <property type="entry name" value="NAD(P)_OxRdtase_dom_sf"/>
</dbReference>
<proteinExistence type="predicted"/>
<evidence type="ECO:0000313" key="3">
    <source>
        <dbReference type="Proteomes" id="UP000660339"/>
    </source>
</evidence>
<accession>A0A8J3PJC4</accession>
<dbReference type="Proteomes" id="UP000660339">
    <property type="component" value="Unassembled WGS sequence"/>
</dbReference>
<dbReference type="PANTHER" id="PTHR43364">
    <property type="entry name" value="NADH-SPECIFIC METHYLGLYOXAL REDUCTASE-RELATED"/>
    <property type="match status" value="1"/>
</dbReference>
<gene>
    <name evidence="2" type="ORF">Cme02nite_69510</name>
</gene>
<name>A0A8J3PJC4_9ACTN</name>